<dbReference type="PROSITE" id="PS51257">
    <property type="entry name" value="PROKAR_LIPOPROTEIN"/>
    <property type="match status" value="1"/>
</dbReference>
<feature type="chain" id="PRO_5012388046" description="Lipoprotein" evidence="2">
    <location>
        <begin position="31"/>
        <end position="155"/>
    </location>
</feature>
<evidence type="ECO:0000256" key="2">
    <source>
        <dbReference type="SAM" id="SignalP"/>
    </source>
</evidence>
<reference evidence="3" key="1">
    <citation type="submission" date="2016-12" db="EMBL/GenBank/DDBJ databases">
        <authorList>
            <person name="Moulin L."/>
        </authorList>
    </citation>
    <scope>NUCLEOTIDE SEQUENCE [LARGE SCALE GENOMIC DNA]</scope>
    <source>
        <strain evidence="3">STM 7183</strain>
    </source>
</reference>
<feature type="region of interest" description="Disordered" evidence="1">
    <location>
        <begin position="115"/>
        <end position="155"/>
    </location>
</feature>
<evidence type="ECO:0000256" key="1">
    <source>
        <dbReference type="SAM" id="MobiDB-lite"/>
    </source>
</evidence>
<evidence type="ECO:0008006" key="5">
    <source>
        <dbReference type="Google" id="ProtNLM"/>
    </source>
</evidence>
<evidence type="ECO:0000313" key="3">
    <source>
        <dbReference type="EMBL" id="SIT36378.1"/>
    </source>
</evidence>
<dbReference type="AlphaFoldDB" id="A0A1N7RMU7"/>
<comment type="caution">
    <text evidence="3">The sequence shown here is derived from an EMBL/GenBank/DDBJ whole genome shotgun (WGS) entry which is preliminary data.</text>
</comment>
<sequence length="155" mass="15794">MTTIKPISHRPLVRSTLFAAMLLAGLTACQKNDASAGQTSPGLNNIGQQASQKLDQAASYVGQQVDAAKATAQQNLDAAASGPSIKLDPGDLASQAQANFQGAASATNAAVARAMSSTGAGLESAGRKLQQWSSETSSNSQPSSTDSDAQKQMDK</sequence>
<proteinExistence type="predicted"/>
<dbReference type="EMBL" id="CYGY02000009">
    <property type="protein sequence ID" value="SIT36378.1"/>
    <property type="molecule type" value="Genomic_DNA"/>
</dbReference>
<organism evidence="3 4">
    <name type="scientific">Paraburkholderia piptadeniae</name>
    <dbReference type="NCBI Taxonomy" id="1701573"/>
    <lineage>
        <taxon>Bacteria</taxon>
        <taxon>Pseudomonadati</taxon>
        <taxon>Pseudomonadota</taxon>
        <taxon>Betaproteobacteria</taxon>
        <taxon>Burkholderiales</taxon>
        <taxon>Burkholderiaceae</taxon>
        <taxon>Paraburkholderia</taxon>
    </lineage>
</organism>
<evidence type="ECO:0000313" key="4">
    <source>
        <dbReference type="Proteomes" id="UP000195569"/>
    </source>
</evidence>
<feature type="signal peptide" evidence="2">
    <location>
        <begin position="1"/>
        <end position="30"/>
    </location>
</feature>
<protein>
    <recommendedName>
        <fullName evidence="5">Lipoprotein</fullName>
    </recommendedName>
</protein>
<accession>A0A1N7RMU7</accession>
<name>A0A1N7RMU7_9BURK</name>
<gene>
    <name evidence="3" type="ORF">BN2476_90040</name>
</gene>
<feature type="compositionally biased region" description="Low complexity" evidence="1">
    <location>
        <begin position="133"/>
        <end position="147"/>
    </location>
</feature>
<dbReference type="Proteomes" id="UP000195569">
    <property type="component" value="Unassembled WGS sequence"/>
</dbReference>
<keyword evidence="4" id="KW-1185">Reference proteome</keyword>
<keyword evidence="2" id="KW-0732">Signal</keyword>